<protein>
    <recommendedName>
        <fullName evidence="3">(2Fe-2S) ferredoxin domain-containing protein</fullName>
    </recommendedName>
</protein>
<dbReference type="Proteomes" id="UP001183809">
    <property type="component" value="Unassembled WGS sequence"/>
</dbReference>
<evidence type="ECO:0000313" key="1">
    <source>
        <dbReference type="EMBL" id="MDT0462237.1"/>
    </source>
</evidence>
<dbReference type="RefSeq" id="WP_311692002.1">
    <property type="nucleotide sequence ID" value="NZ_JAVREY010000003.1"/>
</dbReference>
<comment type="caution">
    <text evidence="1">The sequence shown here is derived from an EMBL/GenBank/DDBJ whole genome shotgun (WGS) entry which is preliminary data.</text>
</comment>
<proteinExistence type="predicted"/>
<evidence type="ECO:0000313" key="2">
    <source>
        <dbReference type="Proteomes" id="UP001183809"/>
    </source>
</evidence>
<evidence type="ECO:0008006" key="3">
    <source>
        <dbReference type="Google" id="ProtNLM"/>
    </source>
</evidence>
<accession>A0ABU2TMU2</accession>
<organism evidence="1 2">
    <name type="scientific">Streptomyces gibsoniae</name>
    <dbReference type="NCBI Taxonomy" id="3075529"/>
    <lineage>
        <taxon>Bacteria</taxon>
        <taxon>Bacillati</taxon>
        <taxon>Actinomycetota</taxon>
        <taxon>Actinomycetes</taxon>
        <taxon>Kitasatosporales</taxon>
        <taxon>Streptomycetaceae</taxon>
        <taxon>Streptomyces</taxon>
    </lineage>
</organism>
<keyword evidence="2" id="KW-1185">Reference proteome</keyword>
<sequence>MSHAAYGPRGRPFTLVVCGSCRADATGRVMDALRRAVRARPHGVMVVTGCLEQVLHCRRGRGVHAAVQPCGIDRRPSGAVVRLGPLVTEAYAETVAAWLEAGMPDGGTLPDRLRAAPAPRRVAHPN</sequence>
<gene>
    <name evidence="1" type="ORF">RM764_04305</name>
</gene>
<dbReference type="EMBL" id="JAVREY010000003">
    <property type="protein sequence ID" value="MDT0462237.1"/>
    <property type="molecule type" value="Genomic_DNA"/>
</dbReference>
<reference evidence="2" key="1">
    <citation type="submission" date="2023-07" db="EMBL/GenBank/DDBJ databases">
        <title>30 novel species of actinomycetes from the DSMZ collection.</title>
        <authorList>
            <person name="Nouioui I."/>
        </authorList>
    </citation>
    <scope>NUCLEOTIDE SEQUENCE [LARGE SCALE GENOMIC DNA]</scope>
    <source>
        <strain evidence="2">DSM 41699</strain>
    </source>
</reference>
<name>A0ABU2TMU2_9ACTN</name>